<accession>A1R3C0</accession>
<dbReference type="AlphaFoldDB" id="A1R3C0"/>
<evidence type="ECO:0000256" key="6">
    <source>
        <dbReference type="ARBA" id="ARBA00023136"/>
    </source>
</evidence>
<dbReference type="Proteomes" id="UP000000637">
    <property type="component" value="Chromosome"/>
</dbReference>
<dbReference type="Pfam" id="PF09335">
    <property type="entry name" value="VTT_dom"/>
    <property type="match status" value="1"/>
</dbReference>
<evidence type="ECO:0000256" key="4">
    <source>
        <dbReference type="ARBA" id="ARBA00022692"/>
    </source>
</evidence>
<feature type="transmembrane region" description="Helical" evidence="7">
    <location>
        <begin position="217"/>
        <end position="235"/>
    </location>
</feature>
<keyword evidence="6 7" id="KW-0472">Membrane</keyword>
<evidence type="ECO:0000256" key="7">
    <source>
        <dbReference type="SAM" id="Phobius"/>
    </source>
</evidence>
<dbReference type="GO" id="GO:0005886">
    <property type="term" value="C:plasma membrane"/>
    <property type="evidence" value="ECO:0007669"/>
    <property type="project" value="UniProtKB-SubCell"/>
</dbReference>
<evidence type="ECO:0000256" key="3">
    <source>
        <dbReference type="ARBA" id="ARBA00022475"/>
    </source>
</evidence>
<evidence type="ECO:0000256" key="1">
    <source>
        <dbReference type="ARBA" id="ARBA00004651"/>
    </source>
</evidence>
<proteinExistence type="inferred from homology"/>
<evidence type="ECO:0000313" key="10">
    <source>
        <dbReference type="Proteomes" id="UP000000637"/>
    </source>
</evidence>
<dbReference type="KEGG" id="aau:AAur_0942"/>
<dbReference type="InterPro" id="IPR032816">
    <property type="entry name" value="VTT_dom"/>
</dbReference>
<keyword evidence="5 7" id="KW-1133">Transmembrane helix</keyword>
<dbReference type="EMBL" id="CP000474">
    <property type="protein sequence ID" value="ABM08757.1"/>
    <property type="molecule type" value="Genomic_DNA"/>
</dbReference>
<reference evidence="9 10" key="1">
    <citation type="journal article" date="2006" name="PLoS Genet.">
        <title>Secrets of soil survival revealed by the genome sequence of Arthrobacter aurescens TC1.</title>
        <authorList>
            <person name="Mongodin E.F."/>
            <person name="Shapir N."/>
            <person name="Daugherty S.C."/>
            <person name="DeBoy R.T."/>
            <person name="Emerson J.B."/>
            <person name="Shvartzbeyn A."/>
            <person name="Radune D."/>
            <person name="Vamathevan J."/>
            <person name="Riggs F."/>
            <person name="Grinberg V."/>
            <person name="Khouri H."/>
            <person name="Wackett L.P."/>
            <person name="Nelson K.E."/>
            <person name="Sadowsky M.J."/>
        </authorList>
    </citation>
    <scope>NUCLEOTIDE SEQUENCE [LARGE SCALE GENOMIC DNA]</scope>
    <source>
        <strain evidence="9 10">TC1</strain>
    </source>
</reference>
<gene>
    <name evidence="9" type="ordered locus">AAur_0942</name>
</gene>
<evidence type="ECO:0000256" key="5">
    <source>
        <dbReference type="ARBA" id="ARBA00022989"/>
    </source>
</evidence>
<dbReference type="eggNOG" id="COG0586">
    <property type="taxonomic scope" value="Bacteria"/>
</dbReference>
<dbReference type="HOGENOM" id="CLU_044208_1_1_11"/>
<feature type="transmembrane region" description="Helical" evidence="7">
    <location>
        <begin position="179"/>
        <end position="205"/>
    </location>
</feature>
<dbReference type="STRING" id="290340.AAur_0942"/>
<protein>
    <submittedName>
        <fullName evidence="9">Membrane protein DedA family</fullName>
    </submittedName>
</protein>
<dbReference type="OrthoDB" id="9813426at2"/>
<feature type="domain" description="VTT" evidence="8">
    <location>
        <begin position="75"/>
        <end position="202"/>
    </location>
</feature>
<organism evidence="9 10">
    <name type="scientific">Paenarthrobacter aurescens (strain TC1)</name>
    <dbReference type="NCBI Taxonomy" id="290340"/>
    <lineage>
        <taxon>Bacteria</taxon>
        <taxon>Bacillati</taxon>
        <taxon>Actinomycetota</taxon>
        <taxon>Actinomycetes</taxon>
        <taxon>Micrococcales</taxon>
        <taxon>Micrococcaceae</taxon>
        <taxon>Paenarthrobacter</taxon>
    </lineage>
</organism>
<keyword evidence="4 7" id="KW-0812">Transmembrane</keyword>
<comment type="subcellular location">
    <subcellularLocation>
        <location evidence="1">Cell membrane</location>
        <topology evidence="1">Multi-pass membrane protein</topology>
    </subcellularLocation>
</comment>
<dbReference type="RefSeq" id="WP_011773679.1">
    <property type="nucleotide sequence ID" value="NC_008711.1"/>
</dbReference>
<name>A1R3C0_PAEAT</name>
<sequence length="246" mass="27303">MVPHHWASLWNRQLALQTSVRRRLRKEIDLIRFLKATAAADELTGIVGIAAQVIEALGEWGVGLLTLLETVFPPIPSEVILPLAGFLTQQGSMNLILVFVTSTLGAYAGAMLLYWLGYKVGLERSIKLLSKLPLVDREDFEKAAEWFERHGKSAIFFGRLLPGVRSLISLPAGAERMNLATFSVFTVAGTGLWNALLIGAGALLGKQYHLVDQYSRFLNYAVYAGLAALLVWLIIRRVKKRKESTR</sequence>
<evidence type="ECO:0000256" key="2">
    <source>
        <dbReference type="ARBA" id="ARBA00010792"/>
    </source>
</evidence>
<evidence type="ECO:0000259" key="8">
    <source>
        <dbReference type="Pfam" id="PF09335"/>
    </source>
</evidence>
<dbReference type="PANTHER" id="PTHR42709">
    <property type="entry name" value="ALKALINE PHOSPHATASE LIKE PROTEIN"/>
    <property type="match status" value="1"/>
</dbReference>
<feature type="transmembrane region" description="Helical" evidence="7">
    <location>
        <begin position="95"/>
        <end position="117"/>
    </location>
</feature>
<dbReference type="DNASU" id="4637946"/>
<comment type="similarity">
    <text evidence="2">Belongs to the DedA family.</text>
</comment>
<dbReference type="InterPro" id="IPR051311">
    <property type="entry name" value="DedA_domain"/>
</dbReference>
<keyword evidence="10" id="KW-1185">Reference proteome</keyword>
<dbReference type="PANTHER" id="PTHR42709:SF6">
    <property type="entry name" value="UNDECAPRENYL PHOSPHATE TRANSPORTER A"/>
    <property type="match status" value="1"/>
</dbReference>
<evidence type="ECO:0000313" key="9">
    <source>
        <dbReference type="EMBL" id="ABM08757.1"/>
    </source>
</evidence>
<keyword evidence="3" id="KW-1003">Cell membrane</keyword>